<evidence type="ECO:0000313" key="3">
    <source>
        <dbReference type="EMBL" id="MFC7152391.1"/>
    </source>
</evidence>
<comment type="caution">
    <text evidence="3">The sequence shown here is derived from an EMBL/GenBank/DDBJ whole genome shotgun (WGS) entry which is preliminary data.</text>
</comment>
<proteinExistence type="predicted"/>
<evidence type="ECO:0000313" key="4">
    <source>
        <dbReference type="Proteomes" id="UP001596378"/>
    </source>
</evidence>
<feature type="compositionally biased region" description="Basic and acidic residues" evidence="1">
    <location>
        <begin position="1"/>
        <end position="13"/>
    </location>
</feature>
<organism evidence="3 4">
    <name type="scientific">Cohnella cellulosilytica</name>
    <dbReference type="NCBI Taxonomy" id="986710"/>
    <lineage>
        <taxon>Bacteria</taxon>
        <taxon>Bacillati</taxon>
        <taxon>Bacillota</taxon>
        <taxon>Bacilli</taxon>
        <taxon>Bacillales</taxon>
        <taxon>Paenibacillaceae</taxon>
        <taxon>Cohnella</taxon>
    </lineage>
</organism>
<keyword evidence="2" id="KW-0812">Transmembrane</keyword>
<dbReference type="RefSeq" id="WP_378044689.1">
    <property type="nucleotide sequence ID" value="NZ_JBHMDN010000005.1"/>
</dbReference>
<keyword evidence="4" id="KW-1185">Reference proteome</keyword>
<feature type="transmembrane region" description="Helical" evidence="2">
    <location>
        <begin position="55"/>
        <end position="78"/>
    </location>
</feature>
<sequence>MRNDHERTEDGGKPDWYAEAGEGPFGRQAPGLEDMAAVEKRIADRASRRRRRNRLIASASAMAILAVLASTLLIRGAWPPAAPLSSENAEPTADPDIVRAIGETDGGRIIVTPDASVPEKREALGAASCYGVDTDVRTEGSYKAIYETDESREVIASLPDLSFIQPSEEPAPMLRLTFPDADVFLLVPQYRDCHALTFYAFAVEKNGGAAYPLAFVTADGTLDNSYYMPGDEPEIRDGRLVLSTTEGPGGETPEGGQARLFRLDLASRTFIQAAASGNAEEILGQTADGTVAVLADSPKKDGSYQGLTVRTPNGSASFPWTSVSSYEPVVRLADANRDGRDEIVVILTTGTGTELHMEELHVLDASTLAELPAEDAAEAVQSKVVSSIEKRNGSVRVTAEANGEKIEKTYDEADATFWNDEIGYGAIVYYRVLDDGTLGATLFGRVSITEFPVKVEVRYGADLKVEVVGLSENA</sequence>
<dbReference type="Proteomes" id="UP001596378">
    <property type="component" value="Unassembled WGS sequence"/>
</dbReference>
<reference evidence="4" key="1">
    <citation type="journal article" date="2019" name="Int. J. Syst. Evol. Microbiol.">
        <title>The Global Catalogue of Microorganisms (GCM) 10K type strain sequencing project: providing services to taxonomists for standard genome sequencing and annotation.</title>
        <authorList>
            <consortium name="The Broad Institute Genomics Platform"/>
            <consortium name="The Broad Institute Genome Sequencing Center for Infectious Disease"/>
            <person name="Wu L."/>
            <person name="Ma J."/>
        </authorList>
    </citation>
    <scope>NUCLEOTIDE SEQUENCE [LARGE SCALE GENOMIC DNA]</scope>
    <source>
        <strain evidence="4">KCTC 12907</strain>
    </source>
</reference>
<gene>
    <name evidence="3" type="ORF">ACFQMJ_27980</name>
</gene>
<evidence type="ECO:0000256" key="1">
    <source>
        <dbReference type="SAM" id="MobiDB-lite"/>
    </source>
</evidence>
<evidence type="ECO:0000256" key="2">
    <source>
        <dbReference type="SAM" id="Phobius"/>
    </source>
</evidence>
<feature type="region of interest" description="Disordered" evidence="1">
    <location>
        <begin position="1"/>
        <end position="31"/>
    </location>
</feature>
<protein>
    <recommendedName>
        <fullName evidence="5">VCBS repeat-containing protein</fullName>
    </recommendedName>
</protein>
<name>A0ABW2FGV3_9BACL</name>
<dbReference type="EMBL" id="JBHTAI010000022">
    <property type="protein sequence ID" value="MFC7152391.1"/>
    <property type="molecule type" value="Genomic_DNA"/>
</dbReference>
<accession>A0ABW2FGV3</accession>
<keyword evidence="2" id="KW-0472">Membrane</keyword>
<keyword evidence="2" id="KW-1133">Transmembrane helix</keyword>
<evidence type="ECO:0008006" key="5">
    <source>
        <dbReference type="Google" id="ProtNLM"/>
    </source>
</evidence>